<protein>
    <submittedName>
        <fullName evidence="6">TonB domain-containing protein</fullName>
    </submittedName>
</protein>
<keyword evidence="4" id="KW-0472">Membrane</keyword>
<evidence type="ECO:0000256" key="1">
    <source>
        <dbReference type="ARBA" id="ARBA00004167"/>
    </source>
</evidence>
<feature type="domain" description="TonB C-terminal" evidence="5">
    <location>
        <begin position="170"/>
        <end position="257"/>
    </location>
</feature>
<accession>A0AAE7B5T6</accession>
<dbReference type="InterPro" id="IPR037682">
    <property type="entry name" value="TonB_C"/>
</dbReference>
<keyword evidence="2" id="KW-0812">Transmembrane</keyword>
<dbReference type="Proteomes" id="UP000502065">
    <property type="component" value="Chromosome"/>
</dbReference>
<dbReference type="GO" id="GO:0016020">
    <property type="term" value="C:membrane"/>
    <property type="evidence" value="ECO:0007669"/>
    <property type="project" value="UniProtKB-SubCell"/>
</dbReference>
<dbReference type="Pfam" id="PF03544">
    <property type="entry name" value="TonB_C"/>
    <property type="match status" value="1"/>
</dbReference>
<reference evidence="6 7" key="1">
    <citation type="submission" date="2018-07" db="EMBL/GenBank/DDBJ databases">
        <title>Identification of phenol metabolism pathways in Arcobacter.</title>
        <authorList>
            <person name="Miller W.G."/>
            <person name="Yee E."/>
            <person name="Bono J.L."/>
        </authorList>
    </citation>
    <scope>NUCLEOTIDE SEQUENCE [LARGE SCALE GENOMIC DNA]</scope>
    <source>
        <strain evidence="6 7">W63</strain>
    </source>
</reference>
<comment type="subcellular location">
    <subcellularLocation>
        <location evidence="1">Membrane</location>
        <topology evidence="1">Single-pass membrane protein</topology>
    </subcellularLocation>
</comment>
<dbReference type="EMBL" id="CP030944">
    <property type="protein sequence ID" value="QKE26329.1"/>
    <property type="molecule type" value="Genomic_DNA"/>
</dbReference>
<dbReference type="RefSeq" id="WP_129095319.1">
    <property type="nucleotide sequence ID" value="NZ_CBCSAE010000011.1"/>
</dbReference>
<proteinExistence type="predicted"/>
<dbReference type="PROSITE" id="PS52015">
    <property type="entry name" value="TONB_CTD"/>
    <property type="match status" value="1"/>
</dbReference>
<keyword evidence="7" id="KW-1185">Reference proteome</keyword>
<dbReference type="InterPro" id="IPR006260">
    <property type="entry name" value="TonB/TolA_C"/>
</dbReference>
<dbReference type="AlphaFoldDB" id="A0AAE7B5T6"/>
<gene>
    <name evidence="6" type="ORF">AAQM_1585</name>
</gene>
<organism evidence="6 7">
    <name type="scientific">Arcobacter aquimarinus</name>
    <dbReference type="NCBI Taxonomy" id="1315211"/>
    <lineage>
        <taxon>Bacteria</taxon>
        <taxon>Pseudomonadati</taxon>
        <taxon>Campylobacterota</taxon>
        <taxon>Epsilonproteobacteria</taxon>
        <taxon>Campylobacterales</taxon>
        <taxon>Arcobacteraceae</taxon>
        <taxon>Arcobacter</taxon>
    </lineage>
</organism>
<sequence length="257" mass="30148">MKIVILAFIISLSLHLFLFKKYEHKELLKNSQKEEIKNKKTDVKFVKLKENKPIIEKIETEKVIEKPIEKIVKKKESIKKPVKKENIIPVKKVEKKSKVDIEKAKKLQENILKEQIVNKENSIQNKTLESFLSQKEPVNQEILNELEKLYGEEYKTFTKVQKAYLEKNINNFQVITQRVLDRLGYPKLAAKLKIGGVNIVEFMFHPDGSITGLKIINSSGYAVLDDYSIELIEIAYKDYPRPTTTTKLRFKVFYRLY</sequence>
<evidence type="ECO:0000256" key="4">
    <source>
        <dbReference type="ARBA" id="ARBA00023136"/>
    </source>
</evidence>
<evidence type="ECO:0000256" key="3">
    <source>
        <dbReference type="ARBA" id="ARBA00022989"/>
    </source>
</evidence>
<evidence type="ECO:0000313" key="7">
    <source>
        <dbReference type="Proteomes" id="UP000502065"/>
    </source>
</evidence>
<dbReference type="KEGG" id="aaqi:AAQM_1585"/>
<evidence type="ECO:0000259" key="5">
    <source>
        <dbReference type="PROSITE" id="PS52015"/>
    </source>
</evidence>
<keyword evidence="3" id="KW-1133">Transmembrane helix</keyword>
<name>A0AAE7B5T6_9BACT</name>
<evidence type="ECO:0000256" key="2">
    <source>
        <dbReference type="ARBA" id="ARBA00022692"/>
    </source>
</evidence>
<dbReference type="NCBIfam" id="TIGR01352">
    <property type="entry name" value="tonB_Cterm"/>
    <property type="match status" value="1"/>
</dbReference>
<dbReference type="Gene3D" id="3.30.1150.10">
    <property type="match status" value="1"/>
</dbReference>
<dbReference type="SUPFAM" id="SSF74653">
    <property type="entry name" value="TolA/TonB C-terminal domain"/>
    <property type="match status" value="1"/>
</dbReference>
<evidence type="ECO:0000313" key="6">
    <source>
        <dbReference type="EMBL" id="QKE26329.1"/>
    </source>
</evidence>
<dbReference type="GO" id="GO:0055085">
    <property type="term" value="P:transmembrane transport"/>
    <property type="evidence" value="ECO:0007669"/>
    <property type="project" value="InterPro"/>
</dbReference>